<dbReference type="EMBL" id="JACOSL010000028">
    <property type="protein sequence ID" value="MBI1756346.1"/>
    <property type="molecule type" value="Genomic_DNA"/>
</dbReference>
<dbReference type="Proteomes" id="UP000727962">
    <property type="component" value="Unassembled WGS sequence"/>
</dbReference>
<name>A0A931PW72_FIMGI</name>
<keyword evidence="1" id="KW-1133">Transmembrane helix</keyword>
<organism evidence="2 3">
    <name type="scientific">Fimbriimonas ginsengisoli</name>
    <dbReference type="NCBI Taxonomy" id="1005039"/>
    <lineage>
        <taxon>Bacteria</taxon>
        <taxon>Bacillati</taxon>
        <taxon>Armatimonadota</taxon>
        <taxon>Fimbriimonadia</taxon>
        <taxon>Fimbriimonadales</taxon>
        <taxon>Fimbriimonadaceae</taxon>
        <taxon>Fimbriimonas</taxon>
    </lineage>
</organism>
<protein>
    <submittedName>
        <fullName evidence="2">Uncharacterized protein</fullName>
    </submittedName>
</protein>
<keyword evidence="1" id="KW-0472">Membrane</keyword>
<sequence length="155" mass="16772">MKNASRTLRRRGVVLIDALCALFILSMAATALYSVMPEARASDIMAADQAKATFIANRYIEQLQLLKTTDLTATTLSQMNLIDTGQAALPYSFTNIPLDDGSYYSPAKMLKAASATVNFTNIDSASVRADITISWKTPHNVTRTLSTGTIVGGYK</sequence>
<evidence type="ECO:0000256" key="1">
    <source>
        <dbReference type="SAM" id="Phobius"/>
    </source>
</evidence>
<accession>A0A931PW72</accession>
<keyword evidence="1" id="KW-0812">Transmembrane</keyword>
<evidence type="ECO:0000313" key="3">
    <source>
        <dbReference type="Proteomes" id="UP000727962"/>
    </source>
</evidence>
<evidence type="ECO:0000313" key="2">
    <source>
        <dbReference type="EMBL" id="MBI1756346.1"/>
    </source>
</evidence>
<proteinExistence type="predicted"/>
<reference evidence="2" key="1">
    <citation type="submission" date="2020-07" db="EMBL/GenBank/DDBJ databases">
        <title>Huge and variable diversity of episymbiotic CPR bacteria and DPANN archaea in groundwater ecosystems.</title>
        <authorList>
            <person name="He C.Y."/>
            <person name="Keren R."/>
            <person name="Whittaker M."/>
            <person name="Farag I.F."/>
            <person name="Doudna J."/>
            <person name="Cate J.H.D."/>
            <person name="Banfield J.F."/>
        </authorList>
    </citation>
    <scope>NUCLEOTIDE SEQUENCE</scope>
    <source>
        <strain evidence="2">NC_groundwater_17_Pr7_B-0.1um_64_12</strain>
    </source>
</reference>
<dbReference type="AlphaFoldDB" id="A0A931PW72"/>
<feature type="transmembrane region" description="Helical" evidence="1">
    <location>
        <begin position="12"/>
        <end position="36"/>
    </location>
</feature>
<comment type="caution">
    <text evidence="2">The sequence shown here is derived from an EMBL/GenBank/DDBJ whole genome shotgun (WGS) entry which is preliminary data.</text>
</comment>
<gene>
    <name evidence="2" type="ORF">HYR64_04475</name>
</gene>